<dbReference type="STRING" id="1107311.Q767_15235"/>
<dbReference type="InterPro" id="IPR000182">
    <property type="entry name" value="GNAT_dom"/>
</dbReference>
<keyword evidence="6" id="KW-1185">Reference proteome</keyword>
<dbReference type="RefSeq" id="WP_023575013.1">
    <property type="nucleotide sequence ID" value="NZ_AVCS01000032.1"/>
</dbReference>
<dbReference type="InterPro" id="IPR016181">
    <property type="entry name" value="Acyl_CoA_acyltransferase"/>
</dbReference>
<evidence type="ECO:0000256" key="2">
    <source>
        <dbReference type="ARBA" id="ARBA00023315"/>
    </source>
</evidence>
<evidence type="ECO:0000313" key="6">
    <source>
        <dbReference type="Proteomes" id="UP000030149"/>
    </source>
</evidence>
<evidence type="ECO:0000313" key="5">
    <source>
        <dbReference type="EMBL" id="KGO93128.1"/>
    </source>
</evidence>
<dbReference type="OrthoDB" id="9811523at2"/>
<evidence type="ECO:0000259" key="4">
    <source>
        <dbReference type="PROSITE" id="PS51186"/>
    </source>
</evidence>
<dbReference type="EMBL" id="JRLZ01000021">
    <property type="protein sequence ID" value="KGO93128.1"/>
    <property type="molecule type" value="Genomic_DNA"/>
</dbReference>
<organism evidence="5 6">
    <name type="scientific">Flavobacterium enshiense DK69</name>
    <dbReference type="NCBI Taxonomy" id="1107311"/>
    <lineage>
        <taxon>Bacteria</taxon>
        <taxon>Pseudomonadati</taxon>
        <taxon>Bacteroidota</taxon>
        <taxon>Flavobacteriia</taxon>
        <taxon>Flavobacteriales</taxon>
        <taxon>Flavobacteriaceae</taxon>
        <taxon>Flavobacterium</taxon>
    </lineage>
</organism>
<protein>
    <recommendedName>
        <fullName evidence="4">N-acetyltransferase domain-containing protein</fullName>
    </recommendedName>
</protein>
<dbReference type="PROSITE" id="PS51186">
    <property type="entry name" value="GNAT"/>
    <property type="match status" value="1"/>
</dbReference>
<feature type="domain" description="N-acetyltransferase" evidence="4">
    <location>
        <begin position="10"/>
        <end position="165"/>
    </location>
</feature>
<dbReference type="PATRIC" id="fig|1107311.3.peg.3023"/>
<proteinExistence type="inferred from homology"/>
<accession>V6S621</accession>
<dbReference type="SUPFAM" id="SSF55729">
    <property type="entry name" value="Acyl-CoA N-acyltransferases (Nat)"/>
    <property type="match status" value="1"/>
</dbReference>
<dbReference type="Pfam" id="PF13302">
    <property type="entry name" value="Acetyltransf_3"/>
    <property type="match status" value="1"/>
</dbReference>
<reference evidence="5 6" key="2">
    <citation type="journal article" date="2015" name="Stand. Genomic Sci.">
        <title>High quality draft genomic sequence of Flavobacterium enshiense DK69(T) and comparison among Flavobacterium genomes.</title>
        <authorList>
            <person name="Zeng Z."/>
            <person name="Chen C."/>
            <person name="Du H."/>
            <person name="Wang G."/>
            <person name="Li M."/>
        </authorList>
    </citation>
    <scope>NUCLEOTIDE SEQUENCE [LARGE SCALE GENOMIC DNA]</scope>
    <source>
        <strain evidence="5 6">DK69</strain>
    </source>
</reference>
<dbReference type="Gene3D" id="3.40.630.30">
    <property type="match status" value="1"/>
</dbReference>
<dbReference type="CDD" id="cd04301">
    <property type="entry name" value="NAT_SF"/>
    <property type="match status" value="1"/>
</dbReference>
<gene>
    <name evidence="5" type="ORF">Q767_15235</name>
</gene>
<dbReference type="eggNOG" id="COG1670">
    <property type="taxonomic scope" value="Bacteria"/>
</dbReference>
<dbReference type="PANTHER" id="PTHR43792">
    <property type="entry name" value="GNAT FAMILY, PUTATIVE (AFU_ORTHOLOGUE AFUA_3G00765)-RELATED-RELATED"/>
    <property type="match status" value="1"/>
</dbReference>
<reference evidence="6" key="1">
    <citation type="submission" date="2013-09" db="EMBL/GenBank/DDBJ databases">
        <authorList>
            <person name="Zeng Z."/>
            <person name="Chen C."/>
        </authorList>
    </citation>
    <scope>NUCLEOTIDE SEQUENCE [LARGE SCALE GENOMIC DNA]</scope>
    <source>
        <strain evidence="6">DK69</strain>
    </source>
</reference>
<dbReference type="AlphaFoldDB" id="V6S621"/>
<dbReference type="InterPro" id="IPR051531">
    <property type="entry name" value="N-acetyltransferase"/>
</dbReference>
<evidence type="ECO:0000256" key="1">
    <source>
        <dbReference type="ARBA" id="ARBA00022679"/>
    </source>
</evidence>
<comment type="similarity">
    <text evidence="3">Belongs to the acetyltransferase family. RimJ subfamily.</text>
</comment>
<keyword evidence="1" id="KW-0808">Transferase</keyword>
<name>V6S621_9FLAO</name>
<dbReference type="GO" id="GO:0016747">
    <property type="term" value="F:acyltransferase activity, transferring groups other than amino-acyl groups"/>
    <property type="evidence" value="ECO:0007669"/>
    <property type="project" value="InterPro"/>
</dbReference>
<dbReference type="PANTHER" id="PTHR43792:SF8">
    <property type="entry name" value="[RIBOSOMAL PROTEIN US5]-ALANINE N-ACETYLTRANSFERASE"/>
    <property type="match status" value="1"/>
</dbReference>
<comment type="caution">
    <text evidence="5">The sequence shown here is derived from an EMBL/GenBank/DDBJ whole genome shotgun (WGS) entry which is preliminary data.</text>
</comment>
<evidence type="ECO:0000256" key="3">
    <source>
        <dbReference type="ARBA" id="ARBA00038502"/>
    </source>
</evidence>
<dbReference type="Proteomes" id="UP000030149">
    <property type="component" value="Unassembled WGS sequence"/>
</dbReference>
<sequence length="167" mass="19597">MKHEILTDRLKLKIVEKSDAEIIHRLRTNAEVSKFIRRDLNKSLTDIENFIVERSKTDLFFSINTIEKNELVGTIAIWKINYDKNYAELGYELFPEFQNKGIMTNAITGILDYAFNVLNFKTIEAFTNKENQNSRKLLEKLGFCLIENKIDEKNLNNVIYQINKACR</sequence>
<keyword evidence="2" id="KW-0012">Acyltransferase</keyword>